<dbReference type="PRINTS" id="PR01609">
    <property type="entry name" value="CD36FAMILY"/>
</dbReference>
<dbReference type="GO" id="GO:0005044">
    <property type="term" value="F:scavenger receptor activity"/>
    <property type="evidence" value="ECO:0007669"/>
    <property type="project" value="InterPro"/>
</dbReference>
<dbReference type="Proteomes" id="UP000230750">
    <property type="component" value="Unassembled WGS sequence"/>
</dbReference>
<evidence type="ECO:0000256" key="6">
    <source>
        <dbReference type="ARBA" id="ARBA00023180"/>
    </source>
</evidence>
<dbReference type="AlphaFoldDB" id="A0A2G8LRN5"/>
<dbReference type="PANTHER" id="PTHR11923">
    <property type="entry name" value="SCAVENGER RECEPTOR CLASS B TYPE-1 SR-B1"/>
    <property type="match status" value="1"/>
</dbReference>
<feature type="transmembrane region" description="Helical" evidence="8">
    <location>
        <begin position="440"/>
        <end position="464"/>
    </location>
</feature>
<dbReference type="EMBL" id="MRZV01000003">
    <property type="protein sequence ID" value="PIK62895.1"/>
    <property type="molecule type" value="Genomic_DNA"/>
</dbReference>
<keyword evidence="6" id="KW-0325">Glycoprotein</keyword>
<keyword evidence="9" id="KW-0675">Receptor</keyword>
<accession>A0A2G8LRN5</accession>
<protein>
    <submittedName>
        <fullName evidence="9">Putative scavenger receptor class B member 1-like</fullName>
    </submittedName>
</protein>
<name>A0A2G8LRN5_STIJA</name>
<feature type="compositionally biased region" description="Low complexity" evidence="7">
    <location>
        <begin position="486"/>
        <end position="500"/>
    </location>
</feature>
<keyword evidence="4 8" id="KW-1133">Transmembrane helix</keyword>
<sequence>MKLCGHVTLGLTGAIFVVLGVILIPKSMNAVLQFMVKEIMTICPCSQLYPSWKEPTSVIPLYQTFYFLEIENPDEVSQGAKPKVKEVGPYVYNLTMHRDGGVWHLNDTVTYIQPIWYHFVESLSVSSDDRVITTINFPLVAAISSSRNMSSGVQHFLAALAQSTNSTLFRRLSIKEILWGYYDKFLHEAQIFAGKKVIPSDHFGFLMGRNGTSNGLYNAYTGAGNYKDVARIAYWNGTNSLNFWYSKWANMINGTDGTMFHPFIDKSEILYMFNPDTCRSLPYIFKEDAKYLDIPLHHYYLPPYVYANTTYHPENKEFCNSRCLFSGVFNISQCLRGAPLGLSNPHFLYGSQDLQESVEGLNPNVSLHENFFQVEPIMGMPYIFAERLQINLFVEPYPFLSDMQNVPSFYFPFLWLEEKVTVRTEDAMKYKSTILVINTVVFALKIGLSIFGGCLILAAGTLLTRKIVYSSRERSVAKGSKQHLLSRNSDNSNHSNSNNSHMVVNERSPLLPTI</sequence>
<dbReference type="GO" id="GO:0016020">
    <property type="term" value="C:membrane"/>
    <property type="evidence" value="ECO:0007669"/>
    <property type="project" value="UniProtKB-SubCell"/>
</dbReference>
<evidence type="ECO:0000256" key="8">
    <source>
        <dbReference type="SAM" id="Phobius"/>
    </source>
</evidence>
<keyword evidence="10" id="KW-1185">Reference proteome</keyword>
<reference evidence="9 10" key="1">
    <citation type="journal article" date="2017" name="PLoS Biol.">
        <title>The sea cucumber genome provides insights into morphological evolution and visceral regeneration.</title>
        <authorList>
            <person name="Zhang X."/>
            <person name="Sun L."/>
            <person name="Yuan J."/>
            <person name="Sun Y."/>
            <person name="Gao Y."/>
            <person name="Zhang L."/>
            <person name="Li S."/>
            <person name="Dai H."/>
            <person name="Hamel J.F."/>
            <person name="Liu C."/>
            <person name="Yu Y."/>
            <person name="Liu S."/>
            <person name="Lin W."/>
            <person name="Guo K."/>
            <person name="Jin S."/>
            <person name="Xu P."/>
            <person name="Storey K.B."/>
            <person name="Huan P."/>
            <person name="Zhang T."/>
            <person name="Zhou Y."/>
            <person name="Zhang J."/>
            <person name="Lin C."/>
            <person name="Li X."/>
            <person name="Xing L."/>
            <person name="Huo D."/>
            <person name="Sun M."/>
            <person name="Wang L."/>
            <person name="Mercier A."/>
            <person name="Li F."/>
            <person name="Yang H."/>
            <person name="Xiang J."/>
        </authorList>
    </citation>
    <scope>NUCLEOTIDE SEQUENCE [LARGE SCALE GENOMIC DNA]</scope>
    <source>
        <strain evidence="9">Shaxun</strain>
        <tissue evidence="9">Muscle</tissue>
    </source>
</reference>
<evidence type="ECO:0000313" key="9">
    <source>
        <dbReference type="EMBL" id="PIK62895.1"/>
    </source>
</evidence>
<dbReference type="InterPro" id="IPR002159">
    <property type="entry name" value="CD36_fam"/>
</dbReference>
<dbReference type="PANTHER" id="PTHR11923:SF51">
    <property type="entry name" value="LYSOSOME MEMBRANE PROTEIN 2"/>
    <property type="match status" value="1"/>
</dbReference>
<dbReference type="PRINTS" id="PR01611">
    <property type="entry name" value="LIMPII"/>
</dbReference>
<organism evidence="9 10">
    <name type="scientific">Stichopus japonicus</name>
    <name type="common">Sea cucumber</name>
    <dbReference type="NCBI Taxonomy" id="307972"/>
    <lineage>
        <taxon>Eukaryota</taxon>
        <taxon>Metazoa</taxon>
        <taxon>Echinodermata</taxon>
        <taxon>Eleutherozoa</taxon>
        <taxon>Echinozoa</taxon>
        <taxon>Holothuroidea</taxon>
        <taxon>Aspidochirotacea</taxon>
        <taxon>Aspidochirotida</taxon>
        <taxon>Stichopodidae</taxon>
        <taxon>Apostichopus</taxon>
    </lineage>
</organism>
<gene>
    <name evidence="9" type="ORF">BSL78_00130</name>
</gene>
<comment type="caution">
    <text evidence="9">The sequence shown here is derived from an EMBL/GenBank/DDBJ whole genome shotgun (WGS) entry which is preliminary data.</text>
</comment>
<feature type="region of interest" description="Disordered" evidence="7">
    <location>
        <begin position="479"/>
        <end position="502"/>
    </location>
</feature>
<evidence type="ECO:0000256" key="7">
    <source>
        <dbReference type="SAM" id="MobiDB-lite"/>
    </source>
</evidence>
<evidence type="ECO:0000256" key="1">
    <source>
        <dbReference type="ARBA" id="ARBA00004370"/>
    </source>
</evidence>
<evidence type="ECO:0000256" key="4">
    <source>
        <dbReference type="ARBA" id="ARBA00022989"/>
    </source>
</evidence>
<evidence type="ECO:0000256" key="3">
    <source>
        <dbReference type="ARBA" id="ARBA00022692"/>
    </source>
</evidence>
<evidence type="ECO:0000256" key="2">
    <source>
        <dbReference type="ARBA" id="ARBA00010532"/>
    </source>
</evidence>
<keyword evidence="5 8" id="KW-0472">Membrane</keyword>
<dbReference type="OrthoDB" id="514335at2759"/>
<dbReference type="GO" id="GO:0005764">
    <property type="term" value="C:lysosome"/>
    <property type="evidence" value="ECO:0007669"/>
    <property type="project" value="InterPro"/>
</dbReference>
<dbReference type="Pfam" id="PF01130">
    <property type="entry name" value="CD36"/>
    <property type="match status" value="1"/>
</dbReference>
<evidence type="ECO:0000313" key="10">
    <source>
        <dbReference type="Proteomes" id="UP000230750"/>
    </source>
</evidence>
<proteinExistence type="inferred from homology"/>
<feature type="transmembrane region" description="Helical" evidence="8">
    <location>
        <begin position="7"/>
        <end position="25"/>
    </location>
</feature>
<dbReference type="STRING" id="307972.A0A2G8LRN5"/>
<comment type="subcellular location">
    <subcellularLocation>
        <location evidence="1">Membrane</location>
    </subcellularLocation>
</comment>
<comment type="similarity">
    <text evidence="2">Belongs to the CD36 family.</text>
</comment>
<evidence type="ECO:0000256" key="5">
    <source>
        <dbReference type="ARBA" id="ARBA00023136"/>
    </source>
</evidence>
<keyword evidence="3 8" id="KW-0812">Transmembrane</keyword>
<dbReference type="InterPro" id="IPR005429">
    <property type="entry name" value="LimpII"/>
</dbReference>